<protein>
    <submittedName>
        <fullName evidence="2">Uncharacterized protein</fullName>
    </submittedName>
</protein>
<dbReference type="AlphaFoldDB" id="A0A1Q9D837"/>
<dbReference type="EMBL" id="LSRX01000670">
    <property type="protein sequence ID" value="OLP91319.1"/>
    <property type="molecule type" value="Genomic_DNA"/>
</dbReference>
<feature type="region of interest" description="Disordered" evidence="1">
    <location>
        <begin position="424"/>
        <end position="508"/>
    </location>
</feature>
<organism evidence="2 3">
    <name type="scientific">Symbiodinium microadriaticum</name>
    <name type="common">Dinoflagellate</name>
    <name type="synonym">Zooxanthella microadriatica</name>
    <dbReference type="NCBI Taxonomy" id="2951"/>
    <lineage>
        <taxon>Eukaryota</taxon>
        <taxon>Sar</taxon>
        <taxon>Alveolata</taxon>
        <taxon>Dinophyceae</taxon>
        <taxon>Suessiales</taxon>
        <taxon>Symbiodiniaceae</taxon>
        <taxon>Symbiodinium</taxon>
    </lineage>
</organism>
<evidence type="ECO:0000313" key="2">
    <source>
        <dbReference type="EMBL" id="OLP91319.1"/>
    </source>
</evidence>
<gene>
    <name evidence="2" type="ORF">AK812_SmicGene26979</name>
</gene>
<evidence type="ECO:0000313" key="3">
    <source>
        <dbReference type="Proteomes" id="UP000186817"/>
    </source>
</evidence>
<reference evidence="2 3" key="1">
    <citation type="submission" date="2016-02" db="EMBL/GenBank/DDBJ databases">
        <title>Genome analysis of coral dinoflagellate symbionts highlights evolutionary adaptations to a symbiotic lifestyle.</title>
        <authorList>
            <person name="Aranda M."/>
            <person name="Li Y."/>
            <person name="Liew Y.J."/>
            <person name="Baumgarten S."/>
            <person name="Simakov O."/>
            <person name="Wilson M."/>
            <person name="Piel J."/>
            <person name="Ashoor H."/>
            <person name="Bougouffa S."/>
            <person name="Bajic V.B."/>
            <person name="Ryu T."/>
            <person name="Ravasi T."/>
            <person name="Bayer T."/>
            <person name="Micklem G."/>
            <person name="Kim H."/>
            <person name="Bhak J."/>
            <person name="Lajeunesse T.C."/>
            <person name="Voolstra C.R."/>
        </authorList>
    </citation>
    <scope>NUCLEOTIDE SEQUENCE [LARGE SCALE GENOMIC DNA]</scope>
    <source>
        <strain evidence="2 3">CCMP2467</strain>
    </source>
</reference>
<feature type="compositionally biased region" description="Low complexity" evidence="1">
    <location>
        <begin position="424"/>
        <end position="465"/>
    </location>
</feature>
<feature type="compositionally biased region" description="Acidic residues" evidence="1">
    <location>
        <begin position="10"/>
        <end position="28"/>
    </location>
</feature>
<dbReference type="Proteomes" id="UP000186817">
    <property type="component" value="Unassembled WGS sequence"/>
</dbReference>
<name>A0A1Q9D837_SYMMI</name>
<feature type="compositionally biased region" description="Acidic residues" evidence="1">
    <location>
        <begin position="36"/>
        <end position="46"/>
    </location>
</feature>
<sequence length="508" mass="54097">MGWASRGENENDDDDDDDDADDDDGDGGGEDKEAQVDDDPDGEDGDDCNHEDAAWFGGDWVVPSAVDTRAIDVVRSDLSFVAERMFLGLVVGVKASNNNMMMTTVRVTAIMLILMEMVTASRFSDVVSVQPGHMTPTRAFHAEFLTGAMSMVEAELQVTAQRSAETQAAEHRCFESSPKYDALDATLPGDAALAAAAAATEAEAESPQAQLRDALGESIDWIRELRTAMGVPEVVVMQHKNLFEHHNFPFSPPQPPIRTRSMVPLLQNEEKHSKMANGMSNEEDQRISGHDAGLMRIPLTAVKSDCHSHGILCAHKKQDGLEQNMYTGRTTAWIHDYLTAWMSTRLSTIIAFIHTAGADSYVDKSKACDSSENAAWILYEGDVDRAIQADDALAPAASDAAPAEVHRGIVLMAEAEEAAPIAAEAAAPAEVQEPPAADEGAVDAAPAEAPAVEEPPADPAAPAEEAGQRGNVPCARTGVQAAPDPPPTSEAEPKTAEVAPAEGAREVP</sequence>
<keyword evidence="3" id="KW-1185">Reference proteome</keyword>
<accession>A0A1Q9D837</accession>
<comment type="caution">
    <text evidence="2">The sequence shown here is derived from an EMBL/GenBank/DDBJ whole genome shotgun (WGS) entry which is preliminary data.</text>
</comment>
<proteinExistence type="predicted"/>
<feature type="region of interest" description="Disordered" evidence="1">
    <location>
        <begin position="1"/>
        <end position="50"/>
    </location>
</feature>
<evidence type="ECO:0000256" key="1">
    <source>
        <dbReference type="SAM" id="MobiDB-lite"/>
    </source>
</evidence>